<evidence type="ECO:0000313" key="3">
    <source>
        <dbReference type="EMBL" id="ALU31312.1"/>
    </source>
</evidence>
<dbReference type="PaxDb" id="1435377-SUSAZ_05675"/>
<dbReference type="EMBL" id="CP013695">
    <property type="protein sequence ID" value="ALU31312.1"/>
    <property type="molecule type" value="Genomic_DNA"/>
</dbReference>
<proteinExistence type="predicted"/>
<dbReference type="STRING" id="1435377.SUSAZ_05675"/>
<dbReference type="AlphaFoldDB" id="A0A0U3GUC5"/>
<dbReference type="SUPFAM" id="SSF46785">
    <property type="entry name" value="Winged helix' DNA-binding domain"/>
    <property type="match status" value="1"/>
</dbReference>
<dbReference type="Gene3D" id="1.10.10.10">
    <property type="entry name" value="Winged helix-like DNA-binding domain superfamily/Winged helix DNA-binding domain"/>
    <property type="match status" value="1"/>
</dbReference>
<dbReference type="PANTHER" id="PTHR30432:SF1">
    <property type="entry name" value="DNA-BINDING TRANSCRIPTIONAL DUAL REGULATOR MODE"/>
    <property type="match status" value="1"/>
</dbReference>
<dbReference type="EMBL" id="CP013694">
    <property type="protein sequence ID" value="ALU28598.1"/>
    <property type="molecule type" value="Genomic_DNA"/>
</dbReference>
<dbReference type="Proteomes" id="UP000060043">
    <property type="component" value="Chromosome"/>
</dbReference>
<gene>
    <name evidence="2" type="ORF">ATY89_00530</name>
    <name evidence="3" type="ORF">ATZ20_03575</name>
</gene>
<keyword evidence="1" id="KW-0175">Coiled coil</keyword>
<dbReference type="InterPro" id="IPR036390">
    <property type="entry name" value="WH_DNA-bd_sf"/>
</dbReference>
<dbReference type="Proteomes" id="UP000065473">
    <property type="component" value="Chromosome"/>
</dbReference>
<organism evidence="2 5">
    <name type="scientific">Sulfolobus acidocaldarius</name>
    <dbReference type="NCBI Taxonomy" id="2285"/>
    <lineage>
        <taxon>Archaea</taxon>
        <taxon>Thermoproteota</taxon>
        <taxon>Thermoprotei</taxon>
        <taxon>Sulfolobales</taxon>
        <taxon>Sulfolobaceae</taxon>
        <taxon>Sulfolobus</taxon>
    </lineage>
</organism>
<evidence type="ECO:0000313" key="4">
    <source>
        <dbReference type="Proteomes" id="UP000060043"/>
    </source>
</evidence>
<name>A0A0U3GUC5_9CREN</name>
<reference evidence="4 5" key="1">
    <citation type="submission" date="2015-12" db="EMBL/GenBank/DDBJ databases">
        <title>A stable core within a dynamic pangenome in Sulfolobus acidocaldarius.</title>
        <authorList>
            <person name="Anderson R."/>
            <person name="Kouris A."/>
            <person name="Seward C."/>
            <person name="Campbell K."/>
            <person name="Whitaker R."/>
        </authorList>
    </citation>
    <scope>NUCLEOTIDE SEQUENCE [LARGE SCALE GENOMIC DNA]</scope>
    <source>
        <strain evidence="2 5">GG12-C01-09</strain>
        <strain evidence="3 4">NG05B_CO5_07</strain>
    </source>
</reference>
<feature type="coiled-coil region" evidence="1">
    <location>
        <begin position="81"/>
        <end position="112"/>
    </location>
</feature>
<evidence type="ECO:0000313" key="5">
    <source>
        <dbReference type="Proteomes" id="UP000065473"/>
    </source>
</evidence>
<keyword evidence="2" id="KW-0238">DNA-binding</keyword>
<dbReference type="InterPro" id="IPR051815">
    <property type="entry name" value="Molybdate_resp_trans_reg"/>
</dbReference>
<protein>
    <submittedName>
        <fullName evidence="2">DNA-binding protein</fullName>
    </submittedName>
</protein>
<dbReference type="OrthoDB" id="36889at2157"/>
<dbReference type="InterPro" id="IPR036388">
    <property type="entry name" value="WH-like_DNA-bd_sf"/>
</dbReference>
<evidence type="ECO:0000313" key="2">
    <source>
        <dbReference type="EMBL" id="ALU28598.1"/>
    </source>
</evidence>
<dbReference type="OMA" id="MEMSYKH"/>
<dbReference type="RefSeq" id="WP_011278041.1">
    <property type="nucleotide sequence ID" value="NZ_BHWZ01000002.1"/>
</dbReference>
<dbReference type="PANTHER" id="PTHR30432">
    <property type="entry name" value="TRANSCRIPTIONAL REGULATOR MODE"/>
    <property type="match status" value="1"/>
</dbReference>
<sequence length="114" mass="12807">MKIRFKLWLETDDGRPVLGKGGINLLKEITLTGSISKSAKSMNVSYKFAWEYLKKVNEILGGIDMKKGGKGAGGTILSEKLVDIVNLYEEAQKEVQNVLDKYEKRLNEILEKSD</sequence>
<dbReference type="GeneID" id="14551696"/>
<evidence type="ECO:0000256" key="1">
    <source>
        <dbReference type="SAM" id="Coils"/>
    </source>
</evidence>
<accession>A0A0U3GUC5</accession>
<dbReference type="GO" id="GO:0003677">
    <property type="term" value="F:DNA binding"/>
    <property type="evidence" value="ECO:0007669"/>
    <property type="project" value="UniProtKB-KW"/>
</dbReference>